<dbReference type="PROSITE" id="PS51186">
    <property type="entry name" value="GNAT"/>
    <property type="match status" value="1"/>
</dbReference>
<dbReference type="KEGG" id="serj:SGUI_2251"/>
<dbReference type="Pfam" id="PF00583">
    <property type="entry name" value="Acetyltransf_1"/>
    <property type="match status" value="1"/>
</dbReference>
<dbReference type="CDD" id="cd04301">
    <property type="entry name" value="NAT_SF"/>
    <property type="match status" value="1"/>
</dbReference>
<name>A0A1B1NDY4_9MICO</name>
<evidence type="ECO:0000259" key="1">
    <source>
        <dbReference type="PROSITE" id="PS51186"/>
    </source>
</evidence>
<dbReference type="GO" id="GO:0016747">
    <property type="term" value="F:acyltransferase activity, transferring groups other than amino-acyl groups"/>
    <property type="evidence" value="ECO:0007669"/>
    <property type="project" value="InterPro"/>
</dbReference>
<keyword evidence="2" id="KW-0808">Transferase</keyword>
<feature type="domain" description="N-acetyltransferase" evidence="1">
    <location>
        <begin position="149"/>
        <end position="290"/>
    </location>
</feature>
<evidence type="ECO:0000313" key="3">
    <source>
        <dbReference type="Proteomes" id="UP000092482"/>
    </source>
</evidence>
<accession>A0A1B1NDY4</accession>
<dbReference type="Gene3D" id="3.40.630.30">
    <property type="match status" value="1"/>
</dbReference>
<dbReference type="STRING" id="1758689.SGUI_2251"/>
<dbReference type="AlphaFoldDB" id="A0A1B1NDY4"/>
<dbReference type="SUPFAM" id="SSF55729">
    <property type="entry name" value="Acyl-CoA N-acyltransferases (Nat)"/>
    <property type="match status" value="1"/>
</dbReference>
<dbReference type="InterPro" id="IPR016181">
    <property type="entry name" value="Acyl_CoA_acyltransferase"/>
</dbReference>
<protein>
    <submittedName>
        <fullName evidence="2">Acetyltransferase</fullName>
    </submittedName>
</protein>
<dbReference type="Proteomes" id="UP000092482">
    <property type="component" value="Chromosome"/>
</dbReference>
<organism evidence="2 3">
    <name type="scientific">Serinicoccus hydrothermalis</name>
    <dbReference type="NCBI Taxonomy" id="1758689"/>
    <lineage>
        <taxon>Bacteria</taxon>
        <taxon>Bacillati</taxon>
        <taxon>Actinomycetota</taxon>
        <taxon>Actinomycetes</taxon>
        <taxon>Micrococcales</taxon>
        <taxon>Ornithinimicrobiaceae</taxon>
        <taxon>Serinicoccus</taxon>
    </lineage>
</organism>
<dbReference type="RefSeq" id="WP_066640264.1">
    <property type="nucleotide sequence ID" value="NZ_CP014989.1"/>
</dbReference>
<dbReference type="InterPro" id="IPR000182">
    <property type="entry name" value="GNAT_dom"/>
</dbReference>
<dbReference type="OrthoDB" id="4792644at2"/>
<gene>
    <name evidence="2" type="ORF">SGUI_2251</name>
</gene>
<evidence type="ECO:0000313" key="2">
    <source>
        <dbReference type="EMBL" id="ANS79647.1"/>
    </source>
</evidence>
<reference evidence="2 3" key="1">
    <citation type="submission" date="2016-03" db="EMBL/GenBank/DDBJ databases">
        <title>Shallow-sea hydrothermal system.</title>
        <authorList>
            <person name="Tang K."/>
        </authorList>
    </citation>
    <scope>NUCLEOTIDE SEQUENCE [LARGE SCALE GENOMIC DNA]</scope>
    <source>
        <strain evidence="2 3">JLT9</strain>
    </source>
</reference>
<keyword evidence="3" id="KW-1185">Reference proteome</keyword>
<dbReference type="EMBL" id="CP014989">
    <property type="protein sequence ID" value="ANS79647.1"/>
    <property type="molecule type" value="Genomic_DNA"/>
</dbReference>
<proteinExistence type="predicted"/>
<sequence>MSIRLTTPGVDDLGQVLGALRSWQLPGAPVQLHPGDVGWFWRHGPEATAAALRVWTAPEGIRAVGLLDGPDLLRVGLRPDAQDDRELAERVVADVSEPARGVLPEGEVAVETPSGALVHDLLGERGWGEDEPWAVLRRDLARPVADPGMPVETVDAGTAEQWAQVHRLAFGGTVSLEDTLTRWHRCAQGEAWADARCLLLRDGDGAPVAGIIVWTAGPGRVGVVEPMGVHPEHRGRGHGRAVTLAGEAALRDLGAAAAVVATPLSNTGGVATYTSAGFERLPDRRDRRRG</sequence>